<name>A0A6G4X078_9ACTN</name>
<evidence type="ECO:0000256" key="1">
    <source>
        <dbReference type="SAM" id="Phobius"/>
    </source>
</evidence>
<evidence type="ECO:0008006" key="4">
    <source>
        <dbReference type="Google" id="ProtNLM"/>
    </source>
</evidence>
<feature type="transmembrane region" description="Helical" evidence="1">
    <location>
        <begin position="145"/>
        <end position="163"/>
    </location>
</feature>
<accession>A0A6G4X078</accession>
<keyword evidence="3" id="KW-1185">Reference proteome</keyword>
<dbReference type="RefSeq" id="WP_165299826.1">
    <property type="nucleotide sequence ID" value="NZ_JAAKZZ010000172.1"/>
</dbReference>
<feature type="transmembrane region" description="Helical" evidence="1">
    <location>
        <begin position="207"/>
        <end position="224"/>
    </location>
</feature>
<evidence type="ECO:0000313" key="2">
    <source>
        <dbReference type="EMBL" id="NGO70154.1"/>
    </source>
</evidence>
<keyword evidence="1" id="KW-0812">Transmembrane</keyword>
<dbReference type="AlphaFoldDB" id="A0A6G4X078"/>
<reference evidence="2 3" key="1">
    <citation type="submission" date="2020-02" db="EMBL/GenBank/DDBJ databases">
        <title>Whole-genome analyses of novel actinobacteria.</title>
        <authorList>
            <person name="Sahin N."/>
            <person name="Tatar D."/>
        </authorList>
    </citation>
    <scope>NUCLEOTIDE SEQUENCE [LARGE SCALE GENOMIC DNA]</scope>
    <source>
        <strain evidence="2 3">SB3404</strain>
    </source>
</reference>
<dbReference type="Proteomes" id="UP000477722">
    <property type="component" value="Unassembled WGS sequence"/>
</dbReference>
<gene>
    <name evidence="2" type="ORF">G5C65_17695</name>
</gene>
<proteinExistence type="predicted"/>
<feature type="transmembrane region" description="Helical" evidence="1">
    <location>
        <begin position="104"/>
        <end position="125"/>
    </location>
</feature>
<keyword evidence="1" id="KW-1133">Transmembrane helix</keyword>
<evidence type="ECO:0000313" key="3">
    <source>
        <dbReference type="Proteomes" id="UP000477722"/>
    </source>
</evidence>
<keyword evidence="1" id="KW-0472">Membrane</keyword>
<feature type="transmembrane region" description="Helical" evidence="1">
    <location>
        <begin position="170"/>
        <end position="187"/>
    </location>
</feature>
<organism evidence="2 3">
    <name type="scientific">Streptomyces boncukensis</name>
    <dbReference type="NCBI Taxonomy" id="2711219"/>
    <lineage>
        <taxon>Bacteria</taxon>
        <taxon>Bacillati</taxon>
        <taxon>Actinomycetota</taxon>
        <taxon>Actinomycetes</taxon>
        <taxon>Kitasatosporales</taxon>
        <taxon>Streptomycetaceae</taxon>
        <taxon>Streptomyces</taxon>
    </lineage>
</organism>
<feature type="transmembrane region" description="Helical" evidence="1">
    <location>
        <begin position="63"/>
        <end position="84"/>
    </location>
</feature>
<dbReference type="EMBL" id="JAAKZZ010000172">
    <property type="protein sequence ID" value="NGO70154.1"/>
    <property type="molecule type" value="Genomic_DNA"/>
</dbReference>
<comment type="caution">
    <text evidence="2">The sequence shown here is derived from an EMBL/GenBank/DDBJ whole genome shotgun (WGS) entry which is preliminary data.</text>
</comment>
<protein>
    <recommendedName>
        <fullName evidence="4">ABC transporter</fullName>
    </recommendedName>
</protein>
<sequence length="258" mass="26467">MSARLTPPTRLTQPERRTRLGLLRPLARHELHAARTLPLVCGTVLGVAVCAAPTAFGTRTTPATAAVLLYLAAVFGSLGLLFLLDDPAAPSTAVSPLPWWLRRAVRAAAGLLVLAVAWSTGAALVRRALPEGERAALPLADLAGVAPALGLLALALALCGLRLTAGRNGSLVGAPAFIVLTLILVLLPSGWEFFASPGDGGWNAAMVRWRVMGAASLVAALVLIRKPDPVAPIPGSAPCGDVPPAARPGDAIGHRACD</sequence>
<feature type="transmembrane region" description="Helical" evidence="1">
    <location>
        <begin position="37"/>
        <end position="57"/>
    </location>
</feature>